<evidence type="ECO:0000256" key="8">
    <source>
        <dbReference type="ARBA" id="ARBA00023102"/>
    </source>
</evidence>
<dbReference type="PROSITE" id="PS51273">
    <property type="entry name" value="GATASE_TYPE_1"/>
    <property type="match status" value="1"/>
</dbReference>
<dbReference type="SUPFAM" id="SSF52317">
    <property type="entry name" value="Class I glutamine amidotransferase-like"/>
    <property type="match status" value="1"/>
</dbReference>
<evidence type="ECO:0000256" key="7">
    <source>
        <dbReference type="ARBA" id="ARBA00022962"/>
    </source>
</evidence>
<keyword evidence="5 12" id="KW-0028">Amino-acid biosynthesis</keyword>
<dbReference type="GO" id="GO:0016829">
    <property type="term" value="F:lyase activity"/>
    <property type="evidence" value="ECO:0007669"/>
    <property type="project" value="UniProtKB-KW"/>
</dbReference>
<keyword evidence="15" id="KW-0328">Glycosyltransferase</keyword>
<evidence type="ECO:0000256" key="6">
    <source>
        <dbReference type="ARBA" id="ARBA00022801"/>
    </source>
</evidence>
<comment type="subcellular location">
    <subcellularLocation>
        <location evidence="1 12">Cytoplasm</location>
    </subcellularLocation>
</comment>
<evidence type="ECO:0000256" key="13">
    <source>
        <dbReference type="PIRSR" id="PIRSR000495-1"/>
    </source>
</evidence>
<keyword evidence="4 12" id="KW-0963">Cytoplasm</keyword>
<dbReference type="NCBIfam" id="TIGR01855">
    <property type="entry name" value="IMP_synth_hisH"/>
    <property type="match status" value="1"/>
</dbReference>
<dbReference type="GO" id="GO:0000107">
    <property type="term" value="F:imidazoleglycerol-phosphate synthase activity"/>
    <property type="evidence" value="ECO:0007669"/>
    <property type="project" value="UniProtKB-UniRule"/>
</dbReference>
<gene>
    <name evidence="12 15" type="primary">hisH</name>
    <name evidence="15" type="ORF">LHA_1404</name>
</gene>
<evidence type="ECO:0000256" key="3">
    <source>
        <dbReference type="ARBA" id="ARBA00011152"/>
    </source>
</evidence>
<evidence type="ECO:0000313" key="16">
    <source>
        <dbReference type="Proteomes" id="UP000032803"/>
    </source>
</evidence>
<dbReference type="EMBL" id="LN681225">
    <property type="protein sequence ID" value="CEK10447.1"/>
    <property type="molecule type" value="Genomic_DNA"/>
</dbReference>
<dbReference type="UniPathway" id="UPA00031">
    <property type="reaction ID" value="UER00010"/>
</dbReference>
<dbReference type="KEGG" id="lha:LHA_1404"/>
<dbReference type="InterPro" id="IPR017926">
    <property type="entry name" value="GATASE"/>
</dbReference>
<evidence type="ECO:0000256" key="4">
    <source>
        <dbReference type="ARBA" id="ARBA00022490"/>
    </source>
</evidence>
<dbReference type="GO" id="GO:0000105">
    <property type="term" value="P:L-histidine biosynthetic process"/>
    <property type="evidence" value="ECO:0007669"/>
    <property type="project" value="UniProtKB-UniRule"/>
</dbReference>
<protein>
    <recommendedName>
        <fullName evidence="12">Imidazole glycerol phosphate synthase subunit HisH</fullName>
        <ecNumber evidence="12">4.3.2.10</ecNumber>
    </recommendedName>
    <alternativeName>
        <fullName evidence="12">IGP synthase glutaminase subunit</fullName>
        <ecNumber evidence="12">3.5.1.2</ecNumber>
    </alternativeName>
    <alternativeName>
        <fullName evidence="12">IGP synthase subunit HisH</fullName>
    </alternativeName>
    <alternativeName>
        <fullName evidence="12">ImGP synthase subunit HisH</fullName>
        <shortName evidence="12">IGPS subunit HisH</shortName>
    </alternativeName>
</protein>
<keyword evidence="6 12" id="KW-0378">Hydrolase</keyword>
<reference evidence="16" key="1">
    <citation type="submission" date="2014-09" db="EMBL/GenBank/DDBJ databases">
        <authorList>
            <person name="Gomez-Valero L."/>
        </authorList>
    </citation>
    <scope>NUCLEOTIDE SEQUENCE [LARGE SCALE GENOMIC DNA]</scope>
    <source>
        <strain evidence="16">ATCC35250</strain>
    </source>
</reference>
<dbReference type="EC" id="4.3.2.10" evidence="12"/>
<dbReference type="AlphaFoldDB" id="A0A0A8UTM4"/>
<dbReference type="HAMAP" id="MF_00278">
    <property type="entry name" value="HisH"/>
    <property type="match status" value="1"/>
</dbReference>
<dbReference type="InterPro" id="IPR010139">
    <property type="entry name" value="Imidazole-glycPsynth_HisH"/>
</dbReference>
<dbReference type="Proteomes" id="UP000032803">
    <property type="component" value="Chromosome I"/>
</dbReference>
<dbReference type="PANTHER" id="PTHR42701:SF1">
    <property type="entry name" value="IMIDAZOLE GLYCEROL PHOSPHATE SYNTHASE SUBUNIT HISH"/>
    <property type="match status" value="1"/>
</dbReference>
<dbReference type="Gene3D" id="3.40.50.880">
    <property type="match status" value="1"/>
</dbReference>
<proteinExistence type="inferred from homology"/>
<dbReference type="PATRIC" id="fig|449.7.peg.621"/>
<keyword evidence="8 12" id="KW-0368">Histidine biosynthesis</keyword>
<comment type="pathway">
    <text evidence="2 12">Amino-acid biosynthesis; L-histidine biosynthesis; L-histidine from 5-phospho-alpha-D-ribose 1-diphosphate: step 5/9.</text>
</comment>
<name>A0A0A8UTM4_LEGHA</name>
<dbReference type="FunFam" id="3.40.50.880:FF:000009">
    <property type="entry name" value="Imidazole glycerol phosphate synthase subunit HisH"/>
    <property type="match status" value="1"/>
</dbReference>
<dbReference type="Pfam" id="PF00117">
    <property type="entry name" value="GATase"/>
    <property type="match status" value="1"/>
</dbReference>
<feature type="active site" evidence="12 13">
    <location>
        <position position="179"/>
    </location>
</feature>
<evidence type="ECO:0000256" key="9">
    <source>
        <dbReference type="ARBA" id="ARBA00023239"/>
    </source>
</evidence>
<keyword evidence="9 12" id="KW-0456">Lyase</keyword>
<keyword evidence="7 12" id="KW-0315">Glutamine amidotransferase</keyword>
<evidence type="ECO:0000313" key="15">
    <source>
        <dbReference type="EMBL" id="CEK10447.1"/>
    </source>
</evidence>
<comment type="function">
    <text evidence="12">IGPS catalyzes the conversion of PRFAR and glutamine to IGP, AICAR and glutamate. The HisH subunit catalyzes the hydrolysis of glutamine to glutamate and ammonia as part of the synthesis of IGP and AICAR. The resulting ammonia molecule is channeled to the active site of HisF.</text>
</comment>
<keyword evidence="16" id="KW-1185">Reference proteome</keyword>
<dbReference type="STRING" id="449.LHA_1404"/>
<evidence type="ECO:0000256" key="2">
    <source>
        <dbReference type="ARBA" id="ARBA00005091"/>
    </source>
</evidence>
<dbReference type="HOGENOM" id="CLU_071837_0_0_6"/>
<evidence type="ECO:0000259" key="14">
    <source>
        <dbReference type="Pfam" id="PF00117"/>
    </source>
</evidence>
<dbReference type="InterPro" id="IPR029062">
    <property type="entry name" value="Class_I_gatase-like"/>
</dbReference>
<dbReference type="RefSeq" id="WP_045105823.1">
    <property type="nucleotide sequence ID" value="NZ_LN681225.1"/>
</dbReference>
<dbReference type="OrthoDB" id="9807137at2"/>
<organism evidence="15 16">
    <name type="scientific">Legionella hackeliae</name>
    <dbReference type="NCBI Taxonomy" id="449"/>
    <lineage>
        <taxon>Bacteria</taxon>
        <taxon>Pseudomonadati</taxon>
        <taxon>Pseudomonadota</taxon>
        <taxon>Gammaproteobacteria</taxon>
        <taxon>Legionellales</taxon>
        <taxon>Legionellaceae</taxon>
        <taxon>Legionella</taxon>
    </lineage>
</organism>
<dbReference type="PIRSF" id="PIRSF000495">
    <property type="entry name" value="Amidotransf_hisH"/>
    <property type="match status" value="1"/>
</dbReference>
<accession>A0A0A8UTM4</accession>
<evidence type="ECO:0000256" key="12">
    <source>
        <dbReference type="HAMAP-Rule" id="MF_00278"/>
    </source>
</evidence>
<evidence type="ECO:0000256" key="1">
    <source>
        <dbReference type="ARBA" id="ARBA00004496"/>
    </source>
</evidence>
<comment type="catalytic activity">
    <reaction evidence="10 12">
        <text>5-[(5-phospho-1-deoxy-D-ribulos-1-ylimino)methylamino]-1-(5-phospho-beta-D-ribosyl)imidazole-4-carboxamide + L-glutamine = D-erythro-1-(imidazol-4-yl)glycerol 3-phosphate + 5-amino-1-(5-phospho-beta-D-ribosyl)imidazole-4-carboxamide + L-glutamate + H(+)</text>
        <dbReference type="Rhea" id="RHEA:24793"/>
        <dbReference type="ChEBI" id="CHEBI:15378"/>
        <dbReference type="ChEBI" id="CHEBI:29985"/>
        <dbReference type="ChEBI" id="CHEBI:58278"/>
        <dbReference type="ChEBI" id="CHEBI:58359"/>
        <dbReference type="ChEBI" id="CHEBI:58475"/>
        <dbReference type="ChEBI" id="CHEBI:58525"/>
        <dbReference type="EC" id="4.3.2.10"/>
    </reaction>
</comment>
<dbReference type="GO" id="GO:0005737">
    <property type="term" value="C:cytoplasm"/>
    <property type="evidence" value="ECO:0007669"/>
    <property type="project" value="UniProtKB-SubCell"/>
</dbReference>
<feature type="active site" evidence="12 13">
    <location>
        <position position="177"/>
    </location>
</feature>
<dbReference type="CDD" id="cd01748">
    <property type="entry name" value="GATase1_IGP_Synthase"/>
    <property type="match status" value="1"/>
</dbReference>
<feature type="active site" description="Nucleophile" evidence="12 13">
    <location>
        <position position="76"/>
    </location>
</feature>
<dbReference type="GO" id="GO:0004359">
    <property type="term" value="F:glutaminase activity"/>
    <property type="evidence" value="ECO:0007669"/>
    <property type="project" value="UniProtKB-EC"/>
</dbReference>
<comment type="subunit">
    <text evidence="3 12">Heterodimer of HisH and HisF.</text>
</comment>
<evidence type="ECO:0000256" key="5">
    <source>
        <dbReference type="ARBA" id="ARBA00022605"/>
    </source>
</evidence>
<feature type="domain" description="Glutamine amidotransferase" evidence="14">
    <location>
        <begin position="4"/>
        <end position="193"/>
    </location>
</feature>
<comment type="catalytic activity">
    <reaction evidence="11 12">
        <text>L-glutamine + H2O = L-glutamate + NH4(+)</text>
        <dbReference type="Rhea" id="RHEA:15889"/>
        <dbReference type="ChEBI" id="CHEBI:15377"/>
        <dbReference type="ChEBI" id="CHEBI:28938"/>
        <dbReference type="ChEBI" id="CHEBI:29985"/>
        <dbReference type="ChEBI" id="CHEBI:58359"/>
        <dbReference type="EC" id="3.5.1.2"/>
    </reaction>
</comment>
<sequence>MIAVIDVTGNNLTSLTNAIKQLGYPYILTHDSTQIKEASHVILPGVGAAATAMAALKHHQLIDTLLKLSQPLLGICLGMQLLMDYSEEENISCLKRIPGCVKRLTPNENHPVPHMGWNQLIWKKNSPLAQGLSAKDYVYFVHSYALLDAENAVARCQYNQEFTAIVQYQNVYGMQFHPEKSATVGLTLLNNFLQLESLC</sequence>
<dbReference type="PANTHER" id="PTHR42701">
    <property type="entry name" value="IMIDAZOLE GLYCEROL PHOSPHATE SYNTHASE SUBUNIT HISH"/>
    <property type="match status" value="1"/>
</dbReference>
<evidence type="ECO:0000256" key="11">
    <source>
        <dbReference type="ARBA" id="ARBA00049534"/>
    </source>
</evidence>
<evidence type="ECO:0000256" key="10">
    <source>
        <dbReference type="ARBA" id="ARBA00047838"/>
    </source>
</evidence>
<keyword evidence="15" id="KW-0808">Transferase</keyword>
<dbReference type="EC" id="3.5.1.2" evidence="12"/>